<dbReference type="FunFam" id="1.20.1250.20:FF:000013">
    <property type="entry name" value="MFS general substrate transporter"/>
    <property type="match status" value="1"/>
</dbReference>
<keyword evidence="5 7" id="KW-0472">Membrane</keyword>
<evidence type="ECO:0000256" key="2">
    <source>
        <dbReference type="ARBA" id="ARBA00022448"/>
    </source>
</evidence>
<keyword evidence="10" id="KW-1185">Reference proteome</keyword>
<evidence type="ECO:0000313" key="10">
    <source>
        <dbReference type="Proteomes" id="UP000249723"/>
    </source>
</evidence>
<dbReference type="OrthoDB" id="2985014at2759"/>
<evidence type="ECO:0000256" key="4">
    <source>
        <dbReference type="ARBA" id="ARBA00022989"/>
    </source>
</evidence>
<dbReference type="GO" id="GO:0016020">
    <property type="term" value="C:membrane"/>
    <property type="evidence" value="ECO:0007669"/>
    <property type="project" value="UniProtKB-SubCell"/>
</dbReference>
<dbReference type="PROSITE" id="PS50850">
    <property type="entry name" value="MFS"/>
    <property type="match status" value="1"/>
</dbReference>
<feature type="transmembrane region" description="Helical" evidence="7">
    <location>
        <begin position="163"/>
        <end position="186"/>
    </location>
</feature>
<feature type="transmembrane region" description="Helical" evidence="7">
    <location>
        <begin position="401"/>
        <end position="423"/>
    </location>
</feature>
<dbReference type="STRING" id="289078.A0A2X0MFZ8"/>
<evidence type="ECO:0000313" key="9">
    <source>
        <dbReference type="EMBL" id="SCZ93070.1"/>
    </source>
</evidence>
<feature type="transmembrane region" description="Helical" evidence="7">
    <location>
        <begin position="198"/>
        <end position="220"/>
    </location>
</feature>
<dbReference type="PANTHER" id="PTHR43791">
    <property type="entry name" value="PERMEASE-RELATED"/>
    <property type="match status" value="1"/>
</dbReference>
<dbReference type="PANTHER" id="PTHR43791:SF36">
    <property type="entry name" value="TRANSPORTER, PUTATIVE (AFU_ORTHOLOGUE AFUA_6G08340)-RELATED"/>
    <property type="match status" value="1"/>
</dbReference>
<evidence type="ECO:0000256" key="7">
    <source>
        <dbReference type="SAM" id="Phobius"/>
    </source>
</evidence>
<feature type="domain" description="Major facilitator superfamily (MFS) profile" evidence="8">
    <location>
        <begin position="71"/>
        <end position="494"/>
    </location>
</feature>
<feature type="transmembrane region" description="Helical" evidence="7">
    <location>
        <begin position="340"/>
        <end position="358"/>
    </location>
</feature>
<evidence type="ECO:0000256" key="3">
    <source>
        <dbReference type="ARBA" id="ARBA00022692"/>
    </source>
</evidence>
<protein>
    <submittedName>
        <fullName evidence="9">BZ3500_MvSof-1268-A1-R1_Chr6-2g08443 protein</fullName>
    </submittedName>
</protein>
<feature type="transmembrane region" description="Helical" evidence="7">
    <location>
        <begin position="370"/>
        <end position="389"/>
    </location>
</feature>
<dbReference type="SUPFAM" id="SSF103473">
    <property type="entry name" value="MFS general substrate transporter"/>
    <property type="match status" value="1"/>
</dbReference>
<comment type="subcellular location">
    <subcellularLocation>
        <location evidence="1">Membrane</location>
        <topology evidence="1">Multi-pass membrane protein</topology>
    </subcellularLocation>
</comment>
<sequence>MQKDVIKMQHFEDRLPMHHAASDPAKPSSSINSSDSEKVVLTTFESCDGRDPTSLRVIAERKLVRKQDFVIIPLAVCLYLSAYLDRGNLGSARLQGLEKEVLDNDDTKYSIALSCFFITYVIFSIPGTMLAKATSPSTSISIGALIWSIAASCQAAATSPAGLYVARLFVGIGEALFGQAMSFHLSLWYTKKELARRVGLFISAGATAGAFSGLIAYGVAHFENTSIQQWRILFLMQVCTNEGLPSLLLAIAVFFCLPTRPGNSKFLNEQERKLARLRLEEQSSFEVSCGIEWSGVRRAFKDWKTYVFAVLFSCMNLTLGSVGGFLPTIVKGLGYTAQNAQLLTVPPYLAALVCMLFLSTFSDRKQSRGLPVASVFGIGLVGWGLLYGIPAHGATHGQLHARYFACICIVMAGYSAIPIIVSWVSANTGNESQRVVGLGMLNTLGQALAILAAFSFPSKQGPQYREGILINLSFQALGLLIALFLTLYFRLENRRRNELEGYPPYGTLLNTGEEFDLATGFRYVLENPRGFLLRGCLLLATFSSLALRCGPDFSAWLPFSYRKISYWNSVIAPTLWSYFLGVATSLLSEDNPPRLHRFYDMSKPLVLAGCLVMERLF</sequence>
<feature type="transmembrane region" description="Helical" evidence="7">
    <location>
        <begin position="567"/>
        <end position="587"/>
    </location>
</feature>
<dbReference type="InterPro" id="IPR011701">
    <property type="entry name" value="MFS"/>
</dbReference>
<dbReference type="Pfam" id="PF07690">
    <property type="entry name" value="MFS_1"/>
    <property type="match status" value="1"/>
</dbReference>
<feature type="transmembrane region" description="Helical" evidence="7">
    <location>
        <begin position="232"/>
        <end position="257"/>
    </location>
</feature>
<feature type="transmembrane region" description="Helical" evidence="7">
    <location>
        <begin position="468"/>
        <end position="489"/>
    </location>
</feature>
<gene>
    <name evidence="9" type="ORF">BZ3500_MVSOF-1268-A1-R1_CHR6-2G08443</name>
</gene>
<evidence type="ECO:0000259" key="8">
    <source>
        <dbReference type="PROSITE" id="PS50850"/>
    </source>
</evidence>
<dbReference type="Gene3D" id="1.20.1250.20">
    <property type="entry name" value="MFS general substrate transporter like domains"/>
    <property type="match status" value="2"/>
</dbReference>
<dbReference type="Proteomes" id="UP000249723">
    <property type="component" value="Unassembled WGS sequence"/>
</dbReference>
<organism evidence="9 10">
    <name type="scientific">Microbotryum saponariae</name>
    <dbReference type="NCBI Taxonomy" id="289078"/>
    <lineage>
        <taxon>Eukaryota</taxon>
        <taxon>Fungi</taxon>
        <taxon>Dikarya</taxon>
        <taxon>Basidiomycota</taxon>
        <taxon>Pucciniomycotina</taxon>
        <taxon>Microbotryomycetes</taxon>
        <taxon>Microbotryales</taxon>
        <taxon>Microbotryaceae</taxon>
        <taxon>Microbotryum</taxon>
    </lineage>
</organism>
<evidence type="ECO:0000256" key="5">
    <source>
        <dbReference type="ARBA" id="ARBA00023136"/>
    </source>
</evidence>
<dbReference type="EMBL" id="FMWP01000047">
    <property type="protein sequence ID" value="SCZ93070.1"/>
    <property type="molecule type" value="Genomic_DNA"/>
</dbReference>
<dbReference type="InterPro" id="IPR036259">
    <property type="entry name" value="MFS_trans_sf"/>
</dbReference>
<dbReference type="GO" id="GO:0022857">
    <property type="term" value="F:transmembrane transporter activity"/>
    <property type="evidence" value="ECO:0007669"/>
    <property type="project" value="InterPro"/>
</dbReference>
<keyword evidence="4 7" id="KW-1133">Transmembrane helix</keyword>
<name>A0A2X0MFZ8_9BASI</name>
<dbReference type="AlphaFoldDB" id="A0A2X0MFZ8"/>
<feature type="transmembrane region" description="Helical" evidence="7">
    <location>
        <begin position="306"/>
        <end position="328"/>
    </location>
</feature>
<feature type="transmembrane region" description="Helical" evidence="7">
    <location>
        <begin position="435"/>
        <end position="456"/>
    </location>
</feature>
<dbReference type="InterPro" id="IPR020846">
    <property type="entry name" value="MFS_dom"/>
</dbReference>
<evidence type="ECO:0000256" key="6">
    <source>
        <dbReference type="SAM" id="MobiDB-lite"/>
    </source>
</evidence>
<accession>A0A2X0MFZ8</accession>
<feature type="transmembrane region" description="Helical" evidence="7">
    <location>
        <begin position="109"/>
        <end position="131"/>
    </location>
</feature>
<reference evidence="10" key="1">
    <citation type="submission" date="2016-10" db="EMBL/GenBank/DDBJ databases">
        <authorList>
            <person name="Jeantristanb JTB J.-T."/>
            <person name="Ricardo R."/>
        </authorList>
    </citation>
    <scope>NUCLEOTIDE SEQUENCE [LARGE SCALE GENOMIC DNA]</scope>
</reference>
<evidence type="ECO:0000256" key="1">
    <source>
        <dbReference type="ARBA" id="ARBA00004141"/>
    </source>
</evidence>
<keyword evidence="3 7" id="KW-0812">Transmembrane</keyword>
<proteinExistence type="predicted"/>
<feature type="region of interest" description="Disordered" evidence="6">
    <location>
        <begin position="17"/>
        <end position="37"/>
    </location>
</feature>
<keyword evidence="2" id="KW-0813">Transport</keyword>